<feature type="chain" id="PRO_5019241446" description="Peptidase A1 domain-containing protein" evidence="9">
    <location>
        <begin position="26"/>
        <end position="439"/>
    </location>
</feature>
<dbReference type="FunFam" id="2.40.70.10:FF:000050">
    <property type="entry name" value="Aspartic proteinase CDR1"/>
    <property type="match status" value="1"/>
</dbReference>
<comment type="caution">
    <text evidence="11">The sequence shown here is derived from an EMBL/GenBank/DDBJ whole genome shotgun (WGS) entry which is preliminary data.</text>
</comment>
<dbReference type="GO" id="GO:0004190">
    <property type="term" value="F:aspartic-type endopeptidase activity"/>
    <property type="evidence" value="ECO:0007669"/>
    <property type="project" value="UniProtKB-KW"/>
</dbReference>
<evidence type="ECO:0000256" key="8">
    <source>
        <dbReference type="ARBA" id="ARBA00023180"/>
    </source>
</evidence>
<evidence type="ECO:0000256" key="7">
    <source>
        <dbReference type="ARBA" id="ARBA00022801"/>
    </source>
</evidence>
<keyword evidence="8" id="KW-0325">Glycoprotein</keyword>
<keyword evidence="6" id="KW-0064">Aspartyl protease</keyword>
<dbReference type="EMBL" id="SDMP01000018">
    <property type="protein sequence ID" value="RYQ95569.1"/>
    <property type="molecule type" value="Genomic_DNA"/>
</dbReference>
<dbReference type="Gene3D" id="2.40.70.10">
    <property type="entry name" value="Acid Proteases"/>
    <property type="match status" value="2"/>
</dbReference>
<comment type="similarity">
    <text evidence="2">Belongs to the peptidase A1 family.</text>
</comment>
<dbReference type="OrthoDB" id="2747330at2759"/>
<dbReference type="Pfam" id="PF14541">
    <property type="entry name" value="TAXi_C"/>
    <property type="match status" value="1"/>
</dbReference>
<dbReference type="CDD" id="cd05476">
    <property type="entry name" value="pepsin_A_like_plant"/>
    <property type="match status" value="1"/>
</dbReference>
<proteinExistence type="inferred from homology"/>
<accession>A0A444Y0X4</accession>
<dbReference type="InterPro" id="IPR051708">
    <property type="entry name" value="Plant_Aspart_Prot_A1"/>
</dbReference>
<dbReference type="Pfam" id="PF14543">
    <property type="entry name" value="TAXi_N"/>
    <property type="match status" value="1"/>
</dbReference>
<evidence type="ECO:0000256" key="1">
    <source>
        <dbReference type="ARBA" id="ARBA00004613"/>
    </source>
</evidence>
<dbReference type="Proteomes" id="UP000289738">
    <property type="component" value="Chromosome B08"/>
</dbReference>
<dbReference type="AlphaFoldDB" id="A0A444Y0X4"/>
<keyword evidence="12" id="KW-1185">Reference proteome</keyword>
<sequence>MATRDHYLLVLQLTTLFCFSHSLDSNGGFSVELIHKDSPKSPFYNPFETPFQRLSKAFQRSMNRVKRFYPHSKALSNAPQADIISNQGEYLMRYSIGTPRIEILGIADTGSDLIWSQCKPCDDCYNQTNPIFDPSNSTTYKSIPCNTRVCESLVQSSCAKTTNEYSTCEYSMSYGDGSYSIGGLAFDTLTLGSTSGSQISFPNISIGCGHNNHGTFDSNGSGIVGLGGGSVSLPSQIGPSIGFKFSYCLIPFMYSNNTTSKINFGQTALVSGPGTVSTPIVQGPIETFYYLTLEGISVGRKRLDFVNGKTKVVEEGNIIIDSGTFLTFLPEDLYSELESEVASQVNLPRVRTEVLNLCYKSPGNKIEGPTITAHFGGADVELNTANTFVSVSDGVACLAFAAAESNGAIYGNLAQANYLVGYDMQNKVVSFKPTDCSKV</sequence>
<evidence type="ECO:0000256" key="4">
    <source>
        <dbReference type="ARBA" id="ARBA00022670"/>
    </source>
</evidence>
<organism evidence="11 12">
    <name type="scientific">Arachis hypogaea</name>
    <name type="common">Peanut</name>
    <dbReference type="NCBI Taxonomy" id="3818"/>
    <lineage>
        <taxon>Eukaryota</taxon>
        <taxon>Viridiplantae</taxon>
        <taxon>Streptophyta</taxon>
        <taxon>Embryophyta</taxon>
        <taxon>Tracheophyta</taxon>
        <taxon>Spermatophyta</taxon>
        <taxon>Magnoliopsida</taxon>
        <taxon>eudicotyledons</taxon>
        <taxon>Gunneridae</taxon>
        <taxon>Pentapetalae</taxon>
        <taxon>rosids</taxon>
        <taxon>fabids</taxon>
        <taxon>Fabales</taxon>
        <taxon>Fabaceae</taxon>
        <taxon>Papilionoideae</taxon>
        <taxon>50 kb inversion clade</taxon>
        <taxon>dalbergioids sensu lato</taxon>
        <taxon>Dalbergieae</taxon>
        <taxon>Pterocarpus clade</taxon>
        <taxon>Arachis</taxon>
    </lineage>
</organism>
<feature type="signal peptide" evidence="9">
    <location>
        <begin position="1"/>
        <end position="25"/>
    </location>
</feature>
<evidence type="ECO:0000259" key="10">
    <source>
        <dbReference type="PROSITE" id="PS51767"/>
    </source>
</evidence>
<dbReference type="GO" id="GO:0005576">
    <property type="term" value="C:extracellular region"/>
    <property type="evidence" value="ECO:0007669"/>
    <property type="project" value="UniProtKB-SubCell"/>
</dbReference>
<reference evidence="11 12" key="1">
    <citation type="submission" date="2019-01" db="EMBL/GenBank/DDBJ databases">
        <title>Sequencing of cultivated peanut Arachis hypogaea provides insights into genome evolution and oil improvement.</title>
        <authorList>
            <person name="Chen X."/>
        </authorList>
    </citation>
    <scope>NUCLEOTIDE SEQUENCE [LARGE SCALE GENOMIC DNA]</scope>
    <source>
        <strain evidence="12">cv. Fuhuasheng</strain>
        <tissue evidence="11">Leaves</tissue>
    </source>
</reference>
<keyword evidence="5 9" id="KW-0732">Signal</keyword>
<dbReference type="STRING" id="3818.A0A444Y0X4"/>
<evidence type="ECO:0000313" key="11">
    <source>
        <dbReference type="EMBL" id="RYQ95569.1"/>
    </source>
</evidence>
<dbReference type="InterPro" id="IPR032861">
    <property type="entry name" value="TAXi_N"/>
</dbReference>
<dbReference type="SMR" id="A0A444Y0X4"/>
<evidence type="ECO:0000313" key="12">
    <source>
        <dbReference type="Proteomes" id="UP000289738"/>
    </source>
</evidence>
<dbReference type="InterPro" id="IPR034161">
    <property type="entry name" value="Pepsin-like_plant"/>
</dbReference>
<evidence type="ECO:0000256" key="9">
    <source>
        <dbReference type="SAM" id="SignalP"/>
    </source>
</evidence>
<dbReference type="GO" id="GO:0006508">
    <property type="term" value="P:proteolysis"/>
    <property type="evidence" value="ECO:0007669"/>
    <property type="project" value="UniProtKB-KW"/>
</dbReference>
<name>A0A444Y0X4_ARAHY</name>
<evidence type="ECO:0000256" key="5">
    <source>
        <dbReference type="ARBA" id="ARBA00022729"/>
    </source>
</evidence>
<dbReference type="Gramene" id="arahy.Tifrunner.gnm2.ann2.Ah18g318200.1">
    <property type="protein sequence ID" value="arahy.Tifrunner.gnm2.ann2.Ah18g318200.1-CDS-1"/>
    <property type="gene ID" value="arahy.Tifrunner.gnm2.ann2.Ah18g318200"/>
</dbReference>
<dbReference type="InterPro" id="IPR032799">
    <property type="entry name" value="TAXi_C"/>
</dbReference>
<dbReference type="PANTHER" id="PTHR47967:SF66">
    <property type="entry name" value="ASPARTIC PROTEINASE CDR1-RELATED"/>
    <property type="match status" value="1"/>
</dbReference>
<dbReference type="SUPFAM" id="SSF50630">
    <property type="entry name" value="Acid proteases"/>
    <property type="match status" value="1"/>
</dbReference>
<comment type="subcellular location">
    <subcellularLocation>
        <location evidence="1">Secreted</location>
    </subcellularLocation>
</comment>
<feature type="domain" description="Peptidase A1" evidence="10">
    <location>
        <begin position="90"/>
        <end position="432"/>
    </location>
</feature>
<dbReference type="FunFam" id="2.40.70.10:FF:000016">
    <property type="entry name" value="Probable aspartic protease At2g35615"/>
    <property type="match status" value="1"/>
</dbReference>
<dbReference type="InterPro" id="IPR033121">
    <property type="entry name" value="PEPTIDASE_A1"/>
</dbReference>
<keyword evidence="7" id="KW-0378">Hydrolase</keyword>
<dbReference type="InterPro" id="IPR021109">
    <property type="entry name" value="Peptidase_aspartic_dom_sf"/>
</dbReference>
<keyword evidence="4" id="KW-0645">Protease</keyword>
<evidence type="ECO:0000256" key="6">
    <source>
        <dbReference type="ARBA" id="ARBA00022750"/>
    </source>
</evidence>
<evidence type="ECO:0000256" key="2">
    <source>
        <dbReference type="ARBA" id="ARBA00007447"/>
    </source>
</evidence>
<keyword evidence="3" id="KW-0964">Secreted</keyword>
<dbReference type="PROSITE" id="PS51767">
    <property type="entry name" value="PEPTIDASE_A1"/>
    <property type="match status" value="1"/>
</dbReference>
<protein>
    <recommendedName>
        <fullName evidence="10">Peptidase A1 domain-containing protein</fullName>
    </recommendedName>
</protein>
<evidence type="ECO:0000256" key="3">
    <source>
        <dbReference type="ARBA" id="ARBA00022525"/>
    </source>
</evidence>
<dbReference type="PANTHER" id="PTHR47967">
    <property type="entry name" value="OS07G0603500 PROTEIN-RELATED"/>
    <property type="match status" value="1"/>
</dbReference>
<gene>
    <name evidence="11" type="ORF">Ahy_B08g090915</name>
</gene>